<keyword evidence="1" id="KW-0472">Membrane</keyword>
<keyword evidence="5" id="KW-1185">Reference proteome</keyword>
<dbReference type="STRING" id="398199.SAMN05421804_102345"/>
<protein>
    <submittedName>
        <fullName evidence="4">Diguanylate cyclase (GGDEF) domain-containing protein</fullName>
    </submittedName>
</protein>
<dbReference type="Pfam" id="PF00563">
    <property type="entry name" value="EAL"/>
    <property type="match status" value="1"/>
</dbReference>
<evidence type="ECO:0000313" key="4">
    <source>
        <dbReference type="EMBL" id="SFN27002.1"/>
    </source>
</evidence>
<dbReference type="EMBL" id="FOVK01000001">
    <property type="protein sequence ID" value="SFN27002.1"/>
    <property type="molecule type" value="Genomic_DNA"/>
</dbReference>
<dbReference type="InterPro" id="IPR029787">
    <property type="entry name" value="Nucleotide_cyclase"/>
</dbReference>
<dbReference type="AlphaFoldDB" id="A0A1I4XMF3"/>
<dbReference type="PROSITE" id="PS50883">
    <property type="entry name" value="EAL"/>
    <property type="match status" value="1"/>
</dbReference>
<accession>A0A1I4XMF3</accession>
<dbReference type="CDD" id="cd01948">
    <property type="entry name" value="EAL"/>
    <property type="match status" value="1"/>
</dbReference>
<evidence type="ECO:0000259" key="3">
    <source>
        <dbReference type="PROSITE" id="PS50887"/>
    </source>
</evidence>
<dbReference type="RefSeq" id="WP_074908806.1">
    <property type="nucleotide sequence ID" value="NZ_FOVK01000001.1"/>
</dbReference>
<feature type="domain" description="GGDEF" evidence="3">
    <location>
        <begin position="357"/>
        <end position="489"/>
    </location>
</feature>
<dbReference type="SUPFAM" id="SSF141868">
    <property type="entry name" value="EAL domain-like"/>
    <property type="match status" value="1"/>
</dbReference>
<dbReference type="Gene3D" id="3.30.70.270">
    <property type="match status" value="1"/>
</dbReference>
<dbReference type="InterPro" id="IPR043128">
    <property type="entry name" value="Rev_trsase/Diguanyl_cyclase"/>
</dbReference>
<evidence type="ECO:0000259" key="2">
    <source>
        <dbReference type="PROSITE" id="PS50883"/>
    </source>
</evidence>
<keyword evidence="1" id="KW-0812">Transmembrane</keyword>
<dbReference type="SMART" id="SM00267">
    <property type="entry name" value="GGDEF"/>
    <property type="match status" value="1"/>
</dbReference>
<evidence type="ECO:0000313" key="5">
    <source>
        <dbReference type="Proteomes" id="UP000181899"/>
    </source>
</evidence>
<gene>
    <name evidence="4" type="ORF">SAMN04488695_10173</name>
</gene>
<dbReference type="SMART" id="SM00052">
    <property type="entry name" value="EAL"/>
    <property type="match status" value="1"/>
</dbReference>
<dbReference type="Pfam" id="PF00990">
    <property type="entry name" value="GGDEF"/>
    <property type="match status" value="1"/>
</dbReference>
<reference evidence="4 5" key="1">
    <citation type="submission" date="2016-10" db="EMBL/GenBank/DDBJ databases">
        <authorList>
            <person name="de Groot N.N."/>
        </authorList>
    </citation>
    <scope>NUCLEOTIDE SEQUENCE [LARGE SCALE GENOMIC DNA]</scope>
    <source>
        <strain evidence="4 5">ML2</strain>
    </source>
</reference>
<feature type="domain" description="EAL" evidence="2">
    <location>
        <begin position="498"/>
        <end position="754"/>
    </location>
</feature>
<dbReference type="Gene3D" id="3.20.20.450">
    <property type="entry name" value="EAL domain"/>
    <property type="match status" value="1"/>
</dbReference>
<dbReference type="GO" id="GO:0071111">
    <property type="term" value="F:cyclic-guanylate-specific phosphodiesterase activity"/>
    <property type="evidence" value="ECO:0007669"/>
    <property type="project" value="InterPro"/>
</dbReference>
<dbReference type="InterPro" id="IPR001633">
    <property type="entry name" value="EAL_dom"/>
</dbReference>
<keyword evidence="1" id="KW-1133">Transmembrane helix</keyword>
<proteinExistence type="predicted"/>
<sequence length="762" mass="87511">MRFGRQMKRMLKKPREVQELAKGSMFLVTVALCLGLIIMSAGIENYFVNDLKINARNLARGYTHSLRKTVEASGAVRQLISEKLRYAVDITSDLSGSFSNEVLRDVAKEIDVDEIDVYSPEGKILYSNLSAYLGWVAPKGHPVQQFIASSLSFHVDPLRENTISRQLVLYGYQRLEDGRVIQVGKNAKHLEGLLSGFELERMMDEMRKDEDVSYVTYIDEDRIVLGSSTGREAGSYLPIKDQENSLLESLRGGQILGAPVDSIYEVEEPVLLNGVESGRLVIGLSLERTKREILHLNRIFTVVFVMIYLAAILMLYLYHYKSARLHTMAYEDEVTMLPNLKYFRSELEYLFMSPKREKLAVMLLQLPRFSKISMARGHEQGERLLEEMGKTFRQMEEEHLSFFKHSDEKFLVLIKDYEDREDLVRILSAISRISSTREPEQMSRFSTLRFGVVEVREQDRSVEKVLKEALIALNHAELHQGLYYSFFDQDMEQKVERETKVEAELRQVLQNQEEEDLYLLYQPIIGEKGEKISSVEALARLKTPALGEVSPLEFIPVAEKNGLMGLLGLRILEKACVFSKTLEKRGIPLRISVNISGLQILEDDFIRKVHEVLKEKEVSAASLSLEITESVFLGNYDIINLKLKTLREMGMTISIDDFGTGYSSFARLKELHVDGVKIDRYFVRRITKLPEEELISSDIIRMVHRYGLYTVAEGVEHEEELSYLLKEGCDFIQGYYYSKPLPETEFIDFWADFNNEKLEGSV</sequence>
<dbReference type="InterPro" id="IPR000160">
    <property type="entry name" value="GGDEF_dom"/>
</dbReference>
<evidence type="ECO:0000256" key="1">
    <source>
        <dbReference type="SAM" id="Phobius"/>
    </source>
</evidence>
<organism evidence="4 5">
    <name type="scientific">Proteiniclasticum ruminis</name>
    <dbReference type="NCBI Taxonomy" id="398199"/>
    <lineage>
        <taxon>Bacteria</taxon>
        <taxon>Bacillati</taxon>
        <taxon>Bacillota</taxon>
        <taxon>Clostridia</taxon>
        <taxon>Eubacteriales</taxon>
        <taxon>Clostridiaceae</taxon>
        <taxon>Proteiniclasticum</taxon>
    </lineage>
</organism>
<dbReference type="OrthoDB" id="9762141at2"/>
<name>A0A1I4XMF3_9CLOT</name>
<dbReference type="InterPro" id="IPR035919">
    <property type="entry name" value="EAL_sf"/>
</dbReference>
<dbReference type="PANTHER" id="PTHR33121">
    <property type="entry name" value="CYCLIC DI-GMP PHOSPHODIESTERASE PDEF"/>
    <property type="match status" value="1"/>
</dbReference>
<dbReference type="PROSITE" id="PS50887">
    <property type="entry name" value="GGDEF"/>
    <property type="match status" value="1"/>
</dbReference>
<dbReference type="PANTHER" id="PTHR33121:SF71">
    <property type="entry name" value="OXYGEN SENSOR PROTEIN DOSP"/>
    <property type="match status" value="1"/>
</dbReference>
<feature type="transmembrane region" description="Helical" evidence="1">
    <location>
        <begin position="299"/>
        <end position="318"/>
    </location>
</feature>
<dbReference type="SUPFAM" id="SSF55073">
    <property type="entry name" value="Nucleotide cyclase"/>
    <property type="match status" value="1"/>
</dbReference>
<dbReference type="Proteomes" id="UP000181899">
    <property type="component" value="Unassembled WGS sequence"/>
</dbReference>
<dbReference type="InterPro" id="IPR050706">
    <property type="entry name" value="Cyclic-di-GMP_PDE-like"/>
</dbReference>